<accession>X1UYT3</accession>
<feature type="compositionally biased region" description="Acidic residues" evidence="1">
    <location>
        <begin position="13"/>
        <end position="26"/>
    </location>
</feature>
<sequence length="78" mass="9075">MAKKKAEPKKEDIDIDEKDLVDDEEVESHYPDLSDKSKEESVTIDVVDDDDEEEEEEGYEIEPEELPTFKFLTLALKK</sequence>
<gene>
    <name evidence="2" type="ORF">S12H4_55689</name>
</gene>
<dbReference type="AlphaFoldDB" id="X1UYT3"/>
<protein>
    <submittedName>
        <fullName evidence="2">Uncharacterized protein</fullName>
    </submittedName>
</protein>
<dbReference type="EMBL" id="BARW01035754">
    <property type="protein sequence ID" value="GAJ22614.1"/>
    <property type="molecule type" value="Genomic_DNA"/>
</dbReference>
<feature type="region of interest" description="Disordered" evidence="1">
    <location>
        <begin position="1"/>
        <end position="61"/>
    </location>
</feature>
<proteinExistence type="predicted"/>
<evidence type="ECO:0000313" key="2">
    <source>
        <dbReference type="EMBL" id="GAJ22614.1"/>
    </source>
</evidence>
<comment type="caution">
    <text evidence="2">The sequence shown here is derived from an EMBL/GenBank/DDBJ whole genome shotgun (WGS) entry which is preliminary data.</text>
</comment>
<feature type="compositionally biased region" description="Basic and acidic residues" evidence="1">
    <location>
        <begin position="27"/>
        <end position="41"/>
    </location>
</feature>
<feature type="non-terminal residue" evidence="2">
    <location>
        <position position="78"/>
    </location>
</feature>
<organism evidence="2">
    <name type="scientific">marine sediment metagenome</name>
    <dbReference type="NCBI Taxonomy" id="412755"/>
    <lineage>
        <taxon>unclassified sequences</taxon>
        <taxon>metagenomes</taxon>
        <taxon>ecological metagenomes</taxon>
    </lineage>
</organism>
<feature type="compositionally biased region" description="Basic and acidic residues" evidence="1">
    <location>
        <begin position="1"/>
        <end position="12"/>
    </location>
</feature>
<reference evidence="2" key="1">
    <citation type="journal article" date="2014" name="Front. Microbiol.">
        <title>High frequency of phylogenetically diverse reductive dehalogenase-homologous genes in deep subseafloor sedimentary metagenomes.</title>
        <authorList>
            <person name="Kawai M."/>
            <person name="Futagami T."/>
            <person name="Toyoda A."/>
            <person name="Takaki Y."/>
            <person name="Nishi S."/>
            <person name="Hori S."/>
            <person name="Arai W."/>
            <person name="Tsubouchi T."/>
            <person name="Morono Y."/>
            <person name="Uchiyama I."/>
            <person name="Ito T."/>
            <person name="Fujiyama A."/>
            <person name="Inagaki F."/>
            <person name="Takami H."/>
        </authorList>
    </citation>
    <scope>NUCLEOTIDE SEQUENCE</scope>
    <source>
        <strain evidence="2">Expedition CK06-06</strain>
    </source>
</reference>
<feature type="compositionally biased region" description="Acidic residues" evidence="1">
    <location>
        <begin position="46"/>
        <end position="61"/>
    </location>
</feature>
<name>X1UYT3_9ZZZZ</name>
<evidence type="ECO:0000256" key="1">
    <source>
        <dbReference type="SAM" id="MobiDB-lite"/>
    </source>
</evidence>